<dbReference type="PANTHER" id="PTHR36766:SF51">
    <property type="entry name" value="DISEASE RESISTANCE RPP13-LIKE PROTEIN 1"/>
    <property type="match status" value="1"/>
</dbReference>
<dbReference type="GO" id="GO:0005524">
    <property type="term" value="F:ATP binding"/>
    <property type="evidence" value="ECO:0007669"/>
    <property type="project" value="UniProtKB-KW"/>
</dbReference>
<feature type="domain" description="Disease resistance protein winged helix" evidence="8">
    <location>
        <begin position="1863"/>
        <end position="1930"/>
    </location>
</feature>
<keyword evidence="2" id="KW-0677">Repeat</keyword>
<evidence type="ECO:0000256" key="4">
    <source>
        <dbReference type="ARBA" id="ARBA00022821"/>
    </source>
</evidence>
<evidence type="ECO:0000259" key="8">
    <source>
        <dbReference type="Pfam" id="PF23559"/>
    </source>
</evidence>
<dbReference type="GO" id="GO:0043531">
    <property type="term" value="F:ADP binding"/>
    <property type="evidence" value="ECO:0007669"/>
    <property type="project" value="InterPro"/>
</dbReference>
<gene>
    <name evidence="10" type="ORF">GOBAR_AA13050</name>
</gene>
<dbReference type="SMART" id="SM00369">
    <property type="entry name" value="LRR_TYP"/>
    <property type="match status" value="4"/>
</dbReference>
<evidence type="ECO:0000256" key="5">
    <source>
        <dbReference type="ARBA" id="ARBA00022840"/>
    </source>
</evidence>
<accession>A0A2P5XW54</accession>
<dbReference type="InterPro" id="IPR002182">
    <property type="entry name" value="NB-ARC"/>
</dbReference>
<dbReference type="InterPro" id="IPR038005">
    <property type="entry name" value="RX-like_CC"/>
</dbReference>
<feature type="domain" description="Disease resistance protein winged helix" evidence="8">
    <location>
        <begin position="439"/>
        <end position="506"/>
    </location>
</feature>
<dbReference type="CDD" id="cd14798">
    <property type="entry name" value="RX-CC_like"/>
    <property type="match status" value="2"/>
</dbReference>
<evidence type="ECO:0000313" key="10">
    <source>
        <dbReference type="EMBL" id="PPS07578.1"/>
    </source>
</evidence>
<evidence type="ECO:0000256" key="3">
    <source>
        <dbReference type="ARBA" id="ARBA00022741"/>
    </source>
</evidence>
<protein>
    <recommendedName>
        <fullName evidence="12">Disease resistance RPP13-like protein 1</fullName>
    </recommendedName>
</protein>
<feature type="domain" description="R13L1/DRL21-like LRR repeat region" evidence="9">
    <location>
        <begin position="695"/>
        <end position="821"/>
    </location>
</feature>
<organism evidence="10 11">
    <name type="scientific">Gossypium barbadense</name>
    <name type="common">Sea Island cotton</name>
    <name type="synonym">Hibiscus barbadensis</name>
    <dbReference type="NCBI Taxonomy" id="3634"/>
    <lineage>
        <taxon>Eukaryota</taxon>
        <taxon>Viridiplantae</taxon>
        <taxon>Streptophyta</taxon>
        <taxon>Embryophyta</taxon>
        <taxon>Tracheophyta</taxon>
        <taxon>Spermatophyta</taxon>
        <taxon>Magnoliopsida</taxon>
        <taxon>eudicotyledons</taxon>
        <taxon>Gunneridae</taxon>
        <taxon>Pentapetalae</taxon>
        <taxon>rosids</taxon>
        <taxon>malvids</taxon>
        <taxon>Malvales</taxon>
        <taxon>Malvaceae</taxon>
        <taxon>Malvoideae</taxon>
        <taxon>Gossypium</taxon>
    </lineage>
</organism>
<evidence type="ECO:0000256" key="1">
    <source>
        <dbReference type="ARBA" id="ARBA00022614"/>
    </source>
</evidence>
<dbReference type="InterPro" id="IPR041118">
    <property type="entry name" value="Rx_N"/>
</dbReference>
<dbReference type="OrthoDB" id="25838at2759"/>
<dbReference type="InterPro" id="IPR058922">
    <property type="entry name" value="WHD_DRP"/>
</dbReference>
<evidence type="ECO:0008006" key="12">
    <source>
        <dbReference type="Google" id="ProtNLM"/>
    </source>
</evidence>
<dbReference type="Gene3D" id="3.40.50.300">
    <property type="entry name" value="P-loop containing nucleotide triphosphate hydrolases"/>
    <property type="match status" value="2"/>
</dbReference>
<dbReference type="EMBL" id="KZ664120">
    <property type="protein sequence ID" value="PPS07578.1"/>
    <property type="molecule type" value="Genomic_DNA"/>
</dbReference>
<name>A0A2P5XW54_GOSBA</name>
<keyword evidence="1" id="KW-0433">Leucine-rich repeat</keyword>
<sequence>MSVIGEAALSVFLELLGGKLLDSALNFVADHKQLHWQLKQWESILPDIQAVLDDAEEKQIKNMGVKNWLEDLQDLAYDMDDILDEFAYEELRLKLQKTQAQASTCKVWKLIPTYFTGDSSTLTSFPFKNSMIPKVKEITARLNSLTTRRSSLGLSEILSQAPTSKGNQPRLQPTSVMDEAVEYVGRHKEKQEMIELLKGNNSNGVSVLSIVGMGGMGKTTLAQLVYNDATINKSFDLKAWVCVSDNFDAIAITKAILQSSTSESCDYSNLDLLQAKLKEKLSGKRILLVLDDIWNENYNDWTILRSPFGPGTYIIVTTRLQIVSSIVDPHKAFHLDTLSDDDCSSIFTQHALKARNFDGHLQFKEIGEKIVRRCNGLPLAAKAIGSLLRTVKYHGEWERIYESEIWNLPEKQCGIIPALRLSYHHLPSYLKRCFAYCSILPKDYEFKEEEIILLWRAEGLLQQKAMPQIKDLGNQYFQDLVSRSYFETSSKDKSRFVMHDLINDLAQVVAGKICSKLEGDKQQKFSNCTRHTSYIVSKYDTMKNFEAFNQVKLLRTFLPLNLSKNWSPYLTNVVLVDLLPRLGYLRVLSLSGYKITELPDVFENLKHLRSLNFSGTDIKYLPDSLCILYHLETLLLKKCSKLRRLPSKMGNLVNLHYLDIRGANSIERIPFRIDKLTNLQRLSNFIIGEGDGCHIRALKYLSNLKGDFRLSGLENVNGEYAGEAKLNQKQGIHRLVLEWSRDIKNDTRKKEVEEWVLDSLHPSKKLEQLVIQNYGGAKFSTWIADSSFENMLSLKLHNCKNCKSLPWIGRLLLLKDLSISGLDQVHKIGAKLFGENQSNVFASLESLRFHNMRNWEEWDLCEDDEQVSKFPSLRVLSIRQCPVLLGRLPNILQSLQKLEIYECSSLVASISSFPLLCELSVKGCEELVDEGSLSVQKVTSLKYVSFSNISKFNISAERIMLRIANSEAFEISGWKELGSLSQIGLRLVGHRCITIWNCPQLVSLETEEEILQHDKIPESNFPPALKELRVWNCKNLEYLVDEKENNNKSMSSNTCLLELLDIRNCPSLIWLSSRGDICNRLQHLHIDSCSKVSSLFLNAMLPIMLKKLLIWDCPVLEYIAQDFLETTDLESIVIRGAQKIKPLPRGLDKLSHLQEIRLFSCPNLVSFEESGLPTTNLRLLMIHSCENFGVLPKCINNFTSLRDLKLWECSADISFPEEGFPTNLTSLVISKAPKIYTSLVEWGFNRLTSLQQLNIGGEGCSRVVSFPEEAIGMMLPPSLTHIRIQRFENLEFMCSKGLQHITSLQLLGIYDCPKLTSLPEKDMLLSLEELYIYNCPLLEEGCSRGKGREWINGGIQYTLQHGIRELDLTHPKIAVAHYILTLLLLILRNCSSDIPFLCWSLFWSLNFHFGFLHFSLHLLSHNSTVSVIGEAALSVFLELLGGKLLDSALNFVADHKQLHRQLKHWQSILPDIQAVLTDAEEKQIKNESVKKWLDDLQDLAYDVDDILDEFAYEELRLKLQNTQAQASTSKVRKLIPACFTGTGFTLTSFGFKNSLIPKVRDITARLNNLTTRRSNLGLSEILSQAPPSKGNQPRLQPTSVMDEAVEYVGRHEEKQEMIKLLKGNNSYGVSVLSIVGMGGMGKTTLAQLVYNDATINESFDLKAWVCVSDKFDAIAITKAILQSITSESCDYSNLDLLQVKLKEKLSGKRFLLVLDDIWNENYNDWTILRSPFGAGTNIIVTTRLQIVSSMVKPLKAFHLDKLSGDDCLSIFTQHALNARNFDEHLQFKEIGEKIVRRCNGLPLAAKAIGSLLRTVIYHGEWERIYESEIWDLPEERCGIIPALRLSYHHLPSYLKRCFAYCSILPKDYEFKEEEIILLWRAEGLLQQKAMPQIKDLGNQYFQDLVSRSFFQTSSRDKSRFVMHDLINDLAQVVAGEICSKLEGDKQRKFSNRTRHSSYIVSTYDTVKKFEAFDQVKQLRTFLPLMFSSDYYPGPFLTNVVLVDLLPRLGYLRVLSLSGYKITELPDDVFENLKHLRCLNFSGTDIKYLPDSLCTLYHLETLLLKKCSELQRLPSKMGNLVNLHNLDIRGANSIERIPFRIDKLTNLQRLSNFIIGEGDGCHIRDLKYLSNLKGDFRLSGLENVNGEDAGEAKLNEKQGIHRLVLEWGRGIKNDTRKKEVEEWVLDSLHPSKKLEQLVIENYGGAKFSTWIADSSFKNMLSLKLHNCKNCKSLPSIGRLLLLKDLSISGLGQVHKIGAELFGENQSNAFASLESLRFRDMPNWEEWDPCEGDEQASKFPSLRELSIIFCPQLLGRLPTILQSLQKLEIYWCSRLVASISSFPLLSEIGVQGCEELVDEGSLSVQKLEGVGIFIAKWVKHSWHRFIKIRNCPQLVSLETEEEILQLDKIPGVESLIIGNCERLNRLPEVLHAFPFITRIELEQCPGLVCFAESNFPPALKQLRIENCVNLQYLVDEKENNNKSMSSNPCLLEHLQISNCPSLIWLSSRGDICNRLQHLNIGNCSKLSSLFLNAKLPVMLKKLVIWDCPVLECIAQDFHQTTDLESIVIRGAEKFKSLPRGLDKLSHLQRIQLFGCPNLVSFDESALPTTNLRVLGISNFENFGALPKCINNFTSLREVQVSECSSDISFPEKGFPTNLTSLEISNAPKIYTSLVEWGFNRLNALQQLSISGEGCSRVVSFPEEAIGMMLPPSLTFICIGNFENLEFMCSKGLQHLTSLQRLGIYDCPKLASLPEKDMLLSLEELYIYNCPLLEEGCSRAFRSRRLAYKVGSSVLFAASYQDASLTNASVGCNHCDYEWMNHHKFSEHPLFFHVQTTSLYFHSALGTMKLVADKRPNGTTGKAYVSLGDKPLNGGHPKRAIPGYGHNNGTTWYFSICGMCIVDVHLEDCSKFVDSYCGKVFYFIM</sequence>
<dbReference type="Gene3D" id="1.10.10.10">
    <property type="entry name" value="Winged helix-like DNA-binding domain superfamily/Winged helix DNA-binding domain"/>
    <property type="match status" value="2"/>
</dbReference>
<dbReference type="GO" id="GO:0051707">
    <property type="term" value="P:response to other organism"/>
    <property type="evidence" value="ECO:0007669"/>
    <property type="project" value="UniProtKB-ARBA"/>
</dbReference>
<dbReference type="Gene3D" id="3.80.10.10">
    <property type="entry name" value="Ribonuclease Inhibitor"/>
    <property type="match status" value="6"/>
</dbReference>
<dbReference type="Pfam" id="PF00931">
    <property type="entry name" value="NB-ARC"/>
    <property type="match status" value="2"/>
</dbReference>
<dbReference type="InterPro" id="IPR056789">
    <property type="entry name" value="LRR_R13L1-DRL21"/>
</dbReference>
<dbReference type="Gene3D" id="1.10.8.430">
    <property type="entry name" value="Helical domain of apoptotic protease-activating factors"/>
    <property type="match status" value="2"/>
</dbReference>
<dbReference type="FunFam" id="3.40.50.300:FF:001091">
    <property type="entry name" value="Probable disease resistance protein At1g61300"/>
    <property type="match status" value="1"/>
</dbReference>
<dbReference type="InterPro" id="IPR032675">
    <property type="entry name" value="LRR_dom_sf"/>
</dbReference>
<keyword evidence="5" id="KW-0067">ATP-binding</keyword>
<feature type="domain" description="R13L1/DRL21-like LRR repeat region" evidence="9">
    <location>
        <begin position="2122"/>
        <end position="2248"/>
    </location>
</feature>
<dbReference type="PRINTS" id="PR00364">
    <property type="entry name" value="DISEASERSIST"/>
</dbReference>
<dbReference type="Pfam" id="PF13855">
    <property type="entry name" value="LRR_8"/>
    <property type="match status" value="1"/>
</dbReference>
<dbReference type="Gene3D" id="1.20.5.4130">
    <property type="match status" value="2"/>
</dbReference>
<feature type="domain" description="NB-ARC" evidence="6">
    <location>
        <begin position="1614"/>
        <end position="1778"/>
    </location>
</feature>
<dbReference type="PANTHER" id="PTHR36766">
    <property type="entry name" value="PLANT BROAD-SPECTRUM MILDEW RESISTANCE PROTEIN RPW8"/>
    <property type="match status" value="1"/>
</dbReference>
<proteinExistence type="predicted"/>
<evidence type="ECO:0000259" key="6">
    <source>
        <dbReference type="Pfam" id="PF00931"/>
    </source>
</evidence>
<reference evidence="10 11" key="1">
    <citation type="submission" date="2015-01" db="EMBL/GenBank/DDBJ databases">
        <title>Genome of allotetraploid Gossypium barbadense reveals genomic plasticity and fiber elongation in cotton evolution.</title>
        <authorList>
            <person name="Chen X."/>
            <person name="Liu X."/>
            <person name="Zhao B."/>
            <person name="Zheng H."/>
            <person name="Hu Y."/>
            <person name="Lu G."/>
            <person name="Yang C."/>
            <person name="Chen J."/>
            <person name="Shan C."/>
            <person name="Zhang L."/>
            <person name="Zhou Y."/>
            <person name="Wang L."/>
            <person name="Guo W."/>
            <person name="Bai Y."/>
            <person name="Ruan J."/>
            <person name="Shangguan X."/>
            <person name="Mao Y."/>
            <person name="Jiang J."/>
            <person name="Zhu Y."/>
            <person name="Lei J."/>
            <person name="Kang H."/>
            <person name="Chen S."/>
            <person name="He X."/>
            <person name="Wang R."/>
            <person name="Wang Y."/>
            <person name="Chen J."/>
            <person name="Wang L."/>
            <person name="Yu S."/>
            <person name="Wang B."/>
            <person name="Wei J."/>
            <person name="Song S."/>
            <person name="Lu X."/>
            <person name="Gao Z."/>
            <person name="Gu W."/>
            <person name="Deng X."/>
            <person name="Ma D."/>
            <person name="Wang S."/>
            <person name="Liang W."/>
            <person name="Fang L."/>
            <person name="Cai C."/>
            <person name="Zhu X."/>
            <person name="Zhou B."/>
            <person name="Zhang Y."/>
            <person name="Chen Z."/>
            <person name="Xu S."/>
            <person name="Zhu R."/>
            <person name="Wang S."/>
            <person name="Zhang T."/>
            <person name="Zhao G."/>
        </authorList>
    </citation>
    <scope>NUCLEOTIDE SEQUENCE [LARGE SCALE GENOMIC DNA]</scope>
    <source>
        <strain evidence="11">cv. Xinhai21</strain>
        <tissue evidence="10">Leaf</tissue>
    </source>
</reference>
<keyword evidence="4" id="KW-0611">Plant defense</keyword>
<feature type="domain" description="Disease resistance N-terminal" evidence="7">
    <location>
        <begin position="1437"/>
        <end position="1523"/>
    </location>
</feature>
<dbReference type="InterPro" id="IPR001611">
    <property type="entry name" value="Leu-rich_rpt"/>
</dbReference>
<dbReference type="InterPro" id="IPR003591">
    <property type="entry name" value="Leu-rich_rpt_typical-subtyp"/>
</dbReference>
<dbReference type="Pfam" id="PF18052">
    <property type="entry name" value="Rx_N"/>
    <property type="match status" value="2"/>
</dbReference>
<feature type="domain" description="Disease resistance N-terminal" evidence="7">
    <location>
        <begin position="13"/>
        <end position="97"/>
    </location>
</feature>
<dbReference type="Pfam" id="PF23559">
    <property type="entry name" value="WHD_DRP"/>
    <property type="match status" value="2"/>
</dbReference>
<evidence type="ECO:0000256" key="2">
    <source>
        <dbReference type="ARBA" id="ARBA00022737"/>
    </source>
</evidence>
<dbReference type="Proteomes" id="UP000239757">
    <property type="component" value="Unassembled WGS sequence"/>
</dbReference>
<keyword evidence="3" id="KW-0547">Nucleotide-binding</keyword>
<dbReference type="GO" id="GO:0006952">
    <property type="term" value="P:defense response"/>
    <property type="evidence" value="ECO:0007669"/>
    <property type="project" value="UniProtKB-KW"/>
</dbReference>
<evidence type="ECO:0000313" key="11">
    <source>
        <dbReference type="Proteomes" id="UP000239757"/>
    </source>
</evidence>
<dbReference type="InterPro" id="IPR036388">
    <property type="entry name" value="WH-like_DNA-bd_sf"/>
</dbReference>
<dbReference type="InterPro" id="IPR027417">
    <property type="entry name" value="P-loop_NTPase"/>
</dbReference>
<feature type="domain" description="NB-ARC" evidence="6">
    <location>
        <begin position="189"/>
        <end position="354"/>
    </location>
</feature>
<dbReference type="Pfam" id="PF25019">
    <property type="entry name" value="LRR_R13L1-DRL21"/>
    <property type="match status" value="2"/>
</dbReference>
<dbReference type="SUPFAM" id="SSF52058">
    <property type="entry name" value="L domain-like"/>
    <property type="match status" value="4"/>
</dbReference>
<evidence type="ECO:0000259" key="9">
    <source>
        <dbReference type="Pfam" id="PF25019"/>
    </source>
</evidence>
<dbReference type="SUPFAM" id="SSF52540">
    <property type="entry name" value="P-loop containing nucleoside triphosphate hydrolases"/>
    <property type="match status" value="2"/>
</dbReference>
<dbReference type="InterPro" id="IPR042197">
    <property type="entry name" value="Apaf_helical"/>
</dbReference>
<evidence type="ECO:0000259" key="7">
    <source>
        <dbReference type="Pfam" id="PF18052"/>
    </source>
</evidence>